<evidence type="ECO:0000313" key="2">
    <source>
        <dbReference type="EMBL" id="KAF4400629.1"/>
    </source>
</evidence>
<dbReference type="EMBL" id="JAATIQ010000016">
    <property type="protein sequence ID" value="KAF4400629.1"/>
    <property type="molecule type" value="Genomic_DNA"/>
</dbReference>
<keyword evidence="3" id="KW-1185">Reference proteome</keyword>
<proteinExistence type="predicted"/>
<sequence length="87" mass="9463">MDYTFYSTSSSDINQSRTPTISNGNKKFAPYVGWAVRVGEGQSLILKTSILKTKESGGKGGESSPFLLDPPEPQESLVRVGFQLSTF</sequence>
<reference evidence="2 3" key="1">
    <citation type="journal article" date="2020" name="bioRxiv">
        <title>Sequence and annotation of 42 cannabis genomes reveals extensive copy number variation in cannabinoid synthesis and pathogen resistance genes.</title>
        <authorList>
            <person name="Mckernan K.J."/>
            <person name="Helbert Y."/>
            <person name="Kane L.T."/>
            <person name="Ebling H."/>
            <person name="Zhang L."/>
            <person name="Liu B."/>
            <person name="Eaton Z."/>
            <person name="Mclaughlin S."/>
            <person name="Kingan S."/>
            <person name="Baybayan P."/>
            <person name="Concepcion G."/>
            <person name="Jordan M."/>
            <person name="Riva A."/>
            <person name="Barbazuk W."/>
            <person name="Harkins T."/>
        </authorList>
    </citation>
    <scope>NUCLEOTIDE SEQUENCE [LARGE SCALE GENOMIC DNA]</scope>
    <source>
        <strain evidence="3">cv. Jamaican Lion 4</strain>
        <tissue evidence="2">Leaf</tissue>
    </source>
</reference>
<name>A0A7J6I0K5_CANSA</name>
<feature type="region of interest" description="Disordered" evidence="1">
    <location>
        <begin position="1"/>
        <end position="20"/>
    </location>
</feature>
<organism evidence="2 3">
    <name type="scientific">Cannabis sativa</name>
    <name type="common">Hemp</name>
    <name type="synonym">Marijuana</name>
    <dbReference type="NCBI Taxonomy" id="3483"/>
    <lineage>
        <taxon>Eukaryota</taxon>
        <taxon>Viridiplantae</taxon>
        <taxon>Streptophyta</taxon>
        <taxon>Embryophyta</taxon>
        <taxon>Tracheophyta</taxon>
        <taxon>Spermatophyta</taxon>
        <taxon>Magnoliopsida</taxon>
        <taxon>eudicotyledons</taxon>
        <taxon>Gunneridae</taxon>
        <taxon>Pentapetalae</taxon>
        <taxon>rosids</taxon>
        <taxon>fabids</taxon>
        <taxon>Rosales</taxon>
        <taxon>Cannabaceae</taxon>
        <taxon>Cannabis</taxon>
    </lineage>
</organism>
<gene>
    <name evidence="2" type="ORF">G4B88_023037</name>
</gene>
<accession>A0A7J6I0K5</accession>
<evidence type="ECO:0000313" key="3">
    <source>
        <dbReference type="Proteomes" id="UP000583929"/>
    </source>
</evidence>
<evidence type="ECO:0000256" key="1">
    <source>
        <dbReference type="SAM" id="MobiDB-lite"/>
    </source>
</evidence>
<comment type="caution">
    <text evidence="2">The sequence shown here is derived from an EMBL/GenBank/DDBJ whole genome shotgun (WGS) entry which is preliminary data.</text>
</comment>
<dbReference type="AlphaFoldDB" id="A0A7J6I0K5"/>
<protein>
    <submittedName>
        <fullName evidence="2">Uncharacterized protein</fullName>
    </submittedName>
</protein>
<dbReference type="Proteomes" id="UP000583929">
    <property type="component" value="Unassembled WGS sequence"/>
</dbReference>